<evidence type="ECO:0000256" key="1">
    <source>
        <dbReference type="SAM" id="Phobius"/>
    </source>
</evidence>
<dbReference type="AlphaFoldDB" id="A0A016VRW6"/>
<protein>
    <recommendedName>
        <fullName evidence="4">Serpentine receptor class gamma</fullName>
    </recommendedName>
</protein>
<organism evidence="2 3">
    <name type="scientific">Ancylostoma ceylanicum</name>
    <dbReference type="NCBI Taxonomy" id="53326"/>
    <lineage>
        <taxon>Eukaryota</taxon>
        <taxon>Metazoa</taxon>
        <taxon>Ecdysozoa</taxon>
        <taxon>Nematoda</taxon>
        <taxon>Chromadorea</taxon>
        <taxon>Rhabditida</taxon>
        <taxon>Rhabditina</taxon>
        <taxon>Rhabditomorpha</taxon>
        <taxon>Strongyloidea</taxon>
        <taxon>Ancylostomatidae</taxon>
        <taxon>Ancylostomatinae</taxon>
        <taxon>Ancylostoma</taxon>
    </lineage>
</organism>
<keyword evidence="1" id="KW-0812">Transmembrane</keyword>
<name>A0A016VRW6_9BILA</name>
<accession>A0A016VRW6</accession>
<reference evidence="3" key="1">
    <citation type="journal article" date="2015" name="Nat. Genet.">
        <title>The genome and transcriptome of the zoonotic hookworm Ancylostoma ceylanicum identify infection-specific gene families.</title>
        <authorList>
            <person name="Schwarz E.M."/>
            <person name="Hu Y."/>
            <person name="Antoshechkin I."/>
            <person name="Miller M.M."/>
            <person name="Sternberg P.W."/>
            <person name="Aroian R.V."/>
        </authorList>
    </citation>
    <scope>NUCLEOTIDE SEQUENCE</scope>
    <source>
        <strain evidence="3">HY135</strain>
    </source>
</reference>
<proteinExistence type="predicted"/>
<evidence type="ECO:0000313" key="3">
    <source>
        <dbReference type="Proteomes" id="UP000024635"/>
    </source>
</evidence>
<evidence type="ECO:0000313" key="2">
    <source>
        <dbReference type="EMBL" id="EYC30145.1"/>
    </source>
</evidence>
<keyword evidence="1" id="KW-1133">Transmembrane helix</keyword>
<evidence type="ECO:0008006" key="4">
    <source>
        <dbReference type="Google" id="ProtNLM"/>
    </source>
</evidence>
<dbReference type="EMBL" id="JARK01001341">
    <property type="protein sequence ID" value="EYC30145.1"/>
    <property type="molecule type" value="Genomic_DNA"/>
</dbReference>
<keyword evidence="3" id="KW-1185">Reference proteome</keyword>
<dbReference type="Proteomes" id="UP000024635">
    <property type="component" value="Unassembled WGS sequence"/>
</dbReference>
<keyword evidence="1" id="KW-0472">Membrane</keyword>
<comment type="caution">
    <text evidence="2">The sequence shown here is derived from an EMBL/GenBank/DDBJ whole genome shotgun (WGS) entry which is preliminary data.</text>
</comment>
<feature type="transmembrane region" description="Helical" evidence="1">
    <location>
        <begin position="183"/>
        <end position="206"/>
    </location>
</feature>
<feature type="transmembrane region" description="Helical" evidence="1">
    <location>
        <begin position="97"/>
        <end position="120"/>
    </location>
</feature>
<sequence>MSEAAQNFSANDRNTARIPCESLAPLVKENLDLAFDVLVALYGIRPGVEVASHIRARADPFQPFKSLVERLRASGFWQVWNGSARARLYDSTSTPRFATFHFVIIVAPFLVSVVSFIIMWRTFAQRTRLRSSYRVRLSRKNAAGSMVKVGVRLVISGLSALLFSLSSALMLSKLWRAKDFDDITVAVIYSMPGFLSVLNTIATFAVHRKVRRQLVTLVGFGSLCSSHTTKAVKIPCIKHNNKYFCVTAFTFDELLFMLNRLHFFVT</sequence>
<gene>
    <name evidence="2" type="primary">Acey_s0005.g2475</name>
    <name evidence="2" type="ORF">Y032_0005g2475</name>
</gene>
<feature type="transmembrane region" description="Helical" evidence="1">
    <location>
        <begin position="149"/>
        <end position="171"/>
    </location>
</feature>